<dbReference type="InterPro" id="IPR050789">
    <property type="entry name" value="Diverse_Enzym_Activities"/>
</dbReference>
<organism evidence="1 2">
    <name type="scientific">Neoasaia chiangmaiensis</name>
    <dbReference type="NCBI Taxonomy" id="320497"/>
    <lineage>
        <taxon>Bacteria</taxon>
        <taxon>Pseudomonadati</taxon>
        <taxon>Pseudomonadota</taxon>
        <taxon>Alphaproteobacteria</taxon>
        <taxon>Acetobacterales</taxon>
        <taxon>Acetobacteraceae</taxon>
        <taxon>Neoasaia</taxon>
    </lineage>
</organism>
<dbReference type="STRING" id="320497.A0U93_06605"/>
<dbReference type="PANTHER" id="PTHR43283:SF18">
    <property type="match status" value="1"/>
</dbReference>
<dbReference type="Proteomes" id="UP000188604">
    <property type="component" value="Chromosome"/>
</dbReference>
<reference evidence="1 2" key="1">
    <citation type="submission" date="2016-03" db="EMBL/GenBank/DDBJ databases">
        <title>Acetic acid bacteria sequencing.</title>
        <authorList>
            <person name="Brandt J."/>
            <person name="Jakob F."/>
            <person name="Vogel R.F."/>
        </authorList>
    </citation>
    <scope>NUCLEOTIDE SEQUENCE [LARGE SCALE GENOMIC DNA]</scope>
    <source>
        <strain evidence="1 2">NBRC 101099</strain>
    </source>
</reference>
<dbReference type="EMBL" id="CP014691">
    <property type="protein sequence ID" value="AQS87657.1"/>
    <property type="molecule type" value="Genomic_DNA"/>
</dbReference>
<sequence length="443" mass="48225">MKRLVGIMAFASFAAQAAPAAKPDIDRDMTAILTSSAGQPLQGLAAIRLHDGQESYRFFGGFRHRQAGRAWPVQPDTLFRVASVSKVVTTIGLMQLVEQGKVDLDRDVSDYLGFRLRNPAFPDEPIRVRMLLNHTSSLRDAEGYTLPPDRPISAMFDAAHPGPTGDHFAKGSDKVPGAWFEYCNLGYGLVGTIIERVSGERFDRYMQRHILDPMKIAGGYNVHALSHPERLSTLYHRDAAGWTPETDDRTAGGDMAGGWPEGQLTHYRPGTNGTLFSPQGGLRISMPDLARVAQLLIGRGELDGVRILKPETVALMERTTWRYDGHNGTTGEGTAGPFNRYGMTIAWLTGWHDARGKGDLPYIGYRGGLRGHLGDAYALHSGLWYDPARKDAYVFAITGYPADESSERGDYSYFTRPEERVFTALSHAGGGAAGAAGHGSGGG</sequence>
<dbReference type="Gene3D" id="3.40.710.10">
    <property type="entry name" value="DD-peptidase/beta-lactamase superfamily"/>
    <property type="match status" value="1"/>
</dbReference>
<dbReference type="SUPFAM" id="SSF56601">
    <property type="entry name" value="beta-lactamase/transpeptidase-like"/>
    <property type="match status" value="1"/>
</dbReference>
<dbReference type="AlphaFoldDB" id="A0A1U9KPD7"/>
<dbReference type="InterPro" id="IPR001466">
    <property type="entry name" value="Beta-lactam-related"/>
</dbReference>
<keyword evidence="2" id="KW-1185">Reference proteome</keyword>
<evidence type="ECO:0000313" key="1">
    <source>
        <dbReference type="EMBL" id="AQS87657.1"/>
    </source>
</evidence>
<evidence type="ECO:0000313" key="2">
    <source>
        <dbReference type="Proteomes" id="UP000188604"/>
    </source>
</evidence>
<dbReference type="RefSeq" id="WP_077806649.1">
    <property type="nucleotide sequence ID" value="NZ_BJXS01000002.1"/>
</dbReference>
<accession>A0A1U9KPD7</accession>
<dbReference type="KEGG" id="nch:A0U93_06605"/>
<name>A0A1U9KPD7_9PROT</name>
<dbReference type="Pfam" id="PF00144">
    <property type="entry name" value="Beta-lactamase"/>
    <property type="match status" value="1"/>
</dbReference>
<dbReference type="PANTHER" id="PTHR43283">
    <property type="entry name" value="BETA-LACTAMASE-RELATED"/>
    <property type="match status" value="1"/>
</dbReference>
<gene>
    <name evidence="1" type="ORF">A0U93_06605</name>
</gene>
<proteinExistence type="predicted"/>
<dbReference type="InterPro" id="IPR012338">
    <property type="entry name" value="Beta-lactam/transpept-like"/>
</dbReference>
<protein>
    <submittedName>
        <fullName evidence="1">Uncharacterized protein</fullName>
    </submittedName>
</protein>